<organism evidence="1">
    <name type="scientific">Steinernema carpocapsae</name>
    <name type="common">Entomopathogenic nematode</name>
    <dbReference type="NCBI Taxonomy" id="34508"/>
    <lineage>
        <taxon>Eukaryota</taxon>
        <taxon>Metazoa</taxon>
        <taxon>Ecdysozoa</taxon>
        <taxon>Nematoda</taxon>
        <taxon>Chromadorea</taxon>
        <taxon>Rhabditida</taxon>
        <taxon>Tylenchina</taxon>
        <taxon>Panagrolaimomorpha</taxon>
        <taxon>Strongyloidoidea</taxon>
        <taxon>Steinernematidae</taxon>
        <taxon>Steinernema</taxon>
    </lineage>
</organism>
<dbReference type="EMBL" id="AZBU02000002">
    <property type="protein sequence ID" value="TKR92103.1"/>
    <property type="molecule type" value="Genomic_DNA"/>
</dbReference>
<name>A0A4U5P826_STECR</name>
<evidence type="ECO:0000313" key="1">
    <source>
        <dbReference type="EMBL" id="TKR92103.1"/>
    </source>
</evidence>
<accession>A0A4U5P826</accession>
<comment type="caution">
    <text evidence="1">The sequence shown here is derived from an EMBL/GenBank/DDBJ whole genome shotgun (WGS) entry which is preliminary data.</text>
</comment>
<sequence>MTRSTFGAIHRSLSPRSRSDYYLRRSATPRYYVAPNAAISVCGKWLLRVEISHDEARGDEQYVFSAICEVERRHCQNYHNHFLAETKPVIGPFRLEFAIARRLICGRVGEDDFSNLRLRNLVWESLAKGE</sequence>
<reference evidence="1" key="3">
    <citation type="journal article" date="2019" name="G3 (Bethesda)">
        <title>Hybrid Assembly of the Genome of the Entomopathogenic Nematode Steinernema carpocapsae Identifies the X-Chromosome.</title>
        <authorList>
            <person name="Serra L."/>
            <person name="Macchietto M."/>
            <person name="Macias-Munoz A."/>
            <person name="McGill C.J."/>
            <person name="Rodriguez I.M."/>
            <person name="Rodriguez B."/>
            <person name="Murad R."/>
            <person name="Mortazavi A."/>
        </authorList>
    </citation>
    <scope>NUCLEOTIDE SEQUENCE</scope>
    <source>
        <strain evidence="1">ALL</strain>
    </source>
</reference>
<reference evidence="1" key="1">
    <citation type="submission" date="2013-11" db="EMBL/GenBank/DDBJ databases">
        <authorList>
            <person name="Sternberg P."/>
            <person name="Dillman A."/>
            <person name="Macchietto M."/>
        </authorList>
    </citation>
    <scope>NUCLEOTIDE SEQUENCE</scope>
    <source>
        <strain evidence="1">ALL</strain>
    </source>
</reference>
<proteinExistence type="predicted"/>
<protein>
    <submittedName>
        <fullName evidence="1">Uncharacterized protein</fullName>
    </submittedName>
</protein>
<reference evidence="1" key="2">
    <citation type="journal article" date="2015" name="Genome Biol.">
        <title>Comparative genomics of Steinernema reveals deeply conserved gene regulatory networks.</title>
        <authorList>
            <person name="Dillman A.R."/>
            <person name="Macchietto M."/>
            <person name="Porter C.F."/>
            <person name="Rogers A."/>
            <person name="Williams B."/>
            <person name="Antoshechkin I."/>
            <person name="Lee M.M."/>
            <person name="Goodwin Z."/>
            <person name="Lu X."/>
            <person name="Lewis E.E."/>
            <person name="Goodrich-Blair H."/>
            <person name="Stock S.P."/>
            <person name="Adams B.J."/>
            <person name="Sternberg P.W."/>
            <person name="Mortazavi A."/>
        </authorList>
    </citation>
    <scope>NUCLEOTIDE SEQUENCE [LARGE SCALE GENOMIC DNA]</scope>
    <source>
        <strain evidence="1">ALL</strain>
    </source>
</reference>
<gene>
    <name evidence="1" type="ORF">L596_006819</name>
</gene>
<dbReference type="AlphaFoldDB" id="A0A4U5P826"/>